<dbReference type="Proteomes" id="UP000260812">
    <property type="component" value="Unassembled WGS sequence"/>
</dbReference>
<sequence>MRFRVLKRAAQFKERKCFYVHVTFDVPYEEISEYPTPAKAMEAISRYCEASGESCVFTGDDEVEIAGRKYEVCRGANPLNLGYGIICREK</sequence>
<protein>
    <submittedName>
        <fullName evidence="1">DUF4318 domain-containing protein</fullName>
    </submittedName>
</protein>
<comment type="caution">
    <text evidence="1">The sequence shown here is derived from an EMBL/GenBank/DDBJ whole genome shotgun (WGS) entry which is preliminary data.</text>
</comment>
<organism evidence="1 2">
    <name type="scientific">Eisenbergiella massiliensis</name>
    <dbReference type="NCBI Taxonomy" id="1720294"/>
    <lineage>
        <taxon>Bacteria</taxon>
        <taxon>Bacillati</taxon>
        <taxon>Bacillota</taxon>
        <taxon>Clostridia</taxon>
        <taxon>Lachnospirales</taxon>
        <taxon>Lachnospiraceae</taxon>
        <taxon>Eisenbergiella</taxon>
    </lineage>
</organism>
<dbReference type="EMBL" id="QVLV01000001">
    <property type="protein sequence ID" value="RGE65164.1"/>
    <property type="molecule type" value="Genomic_DNA"/>
</dbReference>
<reference evidence="1 2" key="1">
    <citation type="submission" date="2018-08" db="EMBL/GenBank/DDBJ databases">
        <title>A genome reference for cultivated species of the human gut microbiota.</title>
        <authorList>
            <person name="Zou Y."/>
            <person name="Xue W."/>
            <person name="Luo G."/>
        </authorList>
    </citation>
    <scope>NUCLEOTIDE SEQUENCE [LARGE SCALE GENOMIC DNA]</scope>
    <source>
        <strain evidence="1 2">TF05-5AC</strain>
    </source>
</reference>
<dbReference type="AlphaFoldDB" id="A0A3E3IDK7"/>
<dbReference type="RefSeq" id="WP_117543527.1">
    <property type="nucleotide sequence ID" value="NZ_JBKUNB010000007.1"/>
</dbReference>
<keyword evidence="2" id="KW-1185">Reference proteome</keyword>
<dbReference type="GeneID" id="97990969"/>
<proteinExistence type="predicted"/>
<accession>A0A3E3IDK7</accession>
<name>A0A3E3IDK7_9FIRM</name>
<evidence type="ECO:0000313" key="2">
    <source>
        <dbReference type="Proteomes" id="UP000260812"/>
    </source>
</evidence>
<gene>
    <name evidence="1" type="ORF">DXC51_02275</name>
</gene>
<evidence type="ECO:0000313" key="1">
    <source>
        <dbReference type="EMBL" id="RGE65164.1"/>
    </source>
</evidence>